<dbReference type="AlphaFoldDB" id="A0AAE3W3Q9"/>
<dbReference type="Pfam" id="PF13560">
    <property type="entry name" value="HTH_31"/>
    <property type="match status" value="1"/>
</dbReference>
<sequence length="333" mass="35811">MMTEEAPTLGEILRTAREAVGWSLSRMGQATGFSKPYLSKLETGEKEVKSWHIDAYDKALGGDSVRRRALLKMGAGLVSQAVWSELEIPAATPTRFDPPDLGALDASVDMLTSLGLKHGGKAAAAAARGQLRYAAALLDMDMPDKIRESLLTTVGRLADRTAWSMADTGQLGRASRIYDFALLLTPDSAQRWLTLVNLASLRLDEASPQQALNLLDRAEPDVPVLRFLLMSTRANAYAQLGDFSRTIRCIGEADEAHDAVNLSDLPAAVRPYASGHDAHAHAAGGKALYVLARGGHRKAAPLAGRRLEAAIDAFGAERARAITSCRDRLSRLA</sequence>
<accession>A0AAE3W3Q9</accession>
<dbReference type="InterPro" id="IPR001387">
    <property type="entry name" value="Cro/C1-type_HTH"/>
</dbReference>
<dbReference type="InterPro" id="IPR010982">
    <property type="entry name" value="Lambda_DNA-bd_dom_sf"/>
</dbReference>
<feature type="domain" description="HTH cro/C1-type" evidence="1">
    <location>
        <begin position="13"/>
        <end position="67"/>
    </location>
</feature>
<evidence type="ECO:0000313" key="2">
    <source>
        <dbReference type="EMBL" id="MDQ0368991.1"/>
    </source>
</evidence>
<dbReference type="SMART" id="SM00530">
    <property type="entry name" value="HTH_XRE"/>
    <property type="match status" value="1"/>
</dbReference>
<proteinExistence type="predicted"/>
<name>A0AAE3W3Q9_9ACTN</name>
<evidence type="ECO:0000259" key="1">
    <source>
        <dbReference type="PROSITE" id="PS50943"/>
    </source>
</evidence>
<dbReference type="CDD" id="cd00093">
    <property type="entry name" value="HTH_XRE"/>
    <property type="match status" value="1"/>
</dbReference>
<gene>
    <name evidence="2" type="ORF">J2S42_005660</name>
</gene>
<dbReference type="EMBL" id="JAUSUZ010000001">
    <property type="protein sequence ID" value="MDQ0368991.1"/>
    <property type="molecule type" value="Genomic_DNA"/>
</dbReference>
<evidence type="ECO:0000313" key="3">
    <source>
        <dbReference type="Proteomes" id="UP001240236"/>
    </source>
</evidence>
<protein>
    <submittedName>
        <fullName evidence="2">Tetratricopeptide (TPR) repeat protein</fullName>
    </submittedName>
</protein>
<dbReference type="GO" id="GO:0003677">
    <property type="term" value="F:DNA binding"/>
    <property type="evidence" value="ECO:0007669"/>
    <property type="project" value="InterPro"/>
</dbReference>
<comment type="caution">
    <text evidence="2">The sequence shown here is derived from an EMBL/GenBank/DDBJ whole genome shotgun (WGS) entry which is preliminary data.</text>
</comment>
<keyword evidence="3" id="KW-1185">Reference proteome</keyword>
<organism evidence="2 3">
    <name type="scientific">Catenuloplanes indicus</name>
    <dbReference type="NCBI Taxonomy" id="137267"/>
    <lineage>
        <taxon>Bacteria</taxon>
        <taxon>Bacillati</taxon>
        <taxon>Actinomycetota</taxon>
        <taxon>Actinomycetes</taxon>
        <taxon>Micromonosporales</taxon>
        <taxon>Micromonosporaceae</taxon>
        <taxon>Catenuloplanes</taxon>
    </lineage>
</organism>
<dbReference type="Proteomes" id="UP001240236">
    <property type="component" value="Unassembled WGS sequence"/>
</dbReference>
<dbReference type="Gene3D" id="1.10.260.40">
    <property type="entry name" value="lambda repressor-like DNA-binding domains"/>
    <property type="match status" value="1"/>
</dbReference>
<dbReference type="SUPFAM" id="SSF48452">
    <property type="entry name" value="TPR-like"/>
    <property type="match status" value="1"/>
</dbReference>
<dbReference type="SUPFAM" id="SSF47413">
    <property type="entry name" value="lambda repressor-like DNA-binding domains"/>
    <property type="match status" value="1"/>
</dbReference>
<dbReference type="InterPro" id="IPR011990">
    <property type="entry name" value="TPR-like_helical_dom_sf"/>
</dbReference>
<dbReference type="PROSITE" id="PS50943">
    <property type="entry name" value="HTH_CROC1"/>
    <property type="match status" value="1"/>
</dbReference>
<dbReference type="Gene3D" id="1.25.40.10">
    <property type="entry name" value="Tetratricopeptide repeat domain"/>
    <property type="match status" value="1"/>
</dbReference>
<reference evidence="2 3" key="1">
    <citation type="submission" date="2023-07" db="EMBL/GenBank/DDBJ databases">
        <title>Sequencing the genomes of 1000 actinobacteria strains.</title>
        <authorList>
            <person name="Klenk H.-P."/>
        </authorList>
    </citation>
    <scope>NUCLEOTIDE SEQUENCE [LARGE SCALE GENOMIC DNA]</scope>
    <source>
        <strain evidence="2 3">DSM 44709</strain>
    </source>
</reference>